<dbReference type="SUPFAM" id="SSF48366">
    <property type="entry name" value="Ras GEF"/>
    <property type="match status" value="1"/>
</dbReference>
<evidence type="ECO:0000259" key="3">
    <source>
        <dbReference type="PROSITE" id="PS50212"/>
    </source>
</evidence>
<feature type="transmembrane region" description="Helical" evidence="2">
    <location>
        <begin position="378"/>
        <end position="399"/>
    </location>
</feature>
<dbReference type="InterPro" id="IPR000651">
    <property type="entry name" value="Ras-like_Gua-exchang_fac_N"/>
</dbReference>
<dbReference type="GeneID" id="105982334"/>
<dbReference type="InterPro" id="IPR023578">
    <property type="entry name" value="Ras_GEF_dom_sf"/>
</dbReference>
<dbReference type="KEGG" id="dord:105982334"/>
<proteinExistence type="predicted"/>
<reference evidence="5" key="1">
    <citation type="submission" date="2025-08" db="UniProtKB">
        <authorList>
            <consortium name="RefSeq"/>
        </authorList>
    </citation>
    <scope>IDENTIFICATION</scope>
    <source>
        <tissue evidence="5">Kidney</tissue>
    </source>
</reference>
<keyword evidence="2" id="KW-1133">Transmembrane helix</keyword>
<dbReference type="Proteomes" id="UP000081671">
    <property type="component" value="Unplaced"/>
</dbReference>
<evidence type="ECO:0000313" key="5">
    <source>
        <dbReference type="RefSeq" id="XP_012867361.1"/>
    </source>
</evidence>
<gene>
    <name evidence="5" type="primary">LOC105982334</name>
</gene>
<dbReference type="SMART" id="SM00229">
    <property type="entry name" value="RasGEFN"/>
    <property type="match status" value="1"/>
</dbReference>
<dbReference type="PANTHER" id="PTHR46793:SF3">
    <property type="entry name" value="RIKEN CDNA 4930596D02 GENE"/>
    <property type="match status" value="1"/>
</dbReference>
<dbReference type="PANTHER" id="PTHR46793">
    <property type="entry name" value="1700018F24RIK PROTEIN-RELATED-RELATED"/>
    <property type="match status" value="1"/>
</dbReference>
<keyword evidence="4" id="KW-1185">Reference proteome</keyword>
<keyword evidence="2" id="KW-0812">Transmembrane</keyword>
<keyword evidence="2" id="KW-0472">Membrane</keyword>
<name>A0A1S3ESI9_DIPOR</name>
<dbReference type="PROSITE" id="PS50212">
    <property type="entry name" value="RASGEF_NTER"/>
    <property type="match status" value="1"/>
</dbReference>
<dbReference type="InParanoid" id="A0A1S3ESI9"/>
<feature type="domain" description="N-terminal Ras-GEF" evidence="3">
    <location>
        <begin position="27"/>
        <end position="148"/>
    </location>
</feature>
<organism evidence="4 5">
    <name type="scientific">Dipodomys ordii</name>
    <name type="common">Ord's kangaroo rat</name>
    <dbReference type="NCBI Taxonomy" id="10020"/>
    <lineage>
        <taxon>Eukaryota</taxon>
        <taxon>Metazoa</taxon>
        <taxon>Chordata</taxon>
        <taxon>Craniata</taxon>
        <taxon>Vertebrata</taxon>
        <taxon>Euteleostomi</taxon>
        <taxon>Mammalia</taxon>
        <taxon>Eutheria</taxon>
        <taxon>Euarchontoglires</taxon>
        <taxon>Glires</taxon>
        <taxon>Rodentia</taxon>
        <taxon>Castorimorpha</taxon>
        <taxon>Heteromyidae</taxon>
        <taxon>Dipodomyinae</taxon>
        <taxon>Dipodomys</taxon>
    </lineage>
</organism>
<dbReference type="GO" id="GO:0005085">
    <property type="term" value="F:guanyl-nucleotide exchange factor activity"/>
    <property type="evidence" value="ECO:0007669"/>
    <property type="project" value="UniProtKB-KW"/>
</dbReference>
<dbReference type="Pfam" id="PF00618">
    <property type="entry name" value="RasGEF_N"/>
    <property type="match status" value="1"/>
</dbReference>
<protein>
    <submittedName>
        <fullName evidence="5">Uncharacterized protein LOC105982334</fullName>
    </submittedName>
</protein>
<sequence>MGASVKAADTGSVGGNYSAPTLNVPYNVWSPEAGLLEKLVMNLVPAHQKGDLFFIQSFLHSYRKCGTMDQVLAILFKKYRSLRPHCEEDEQMKNALCSFFTMWMDCYPDDFCERKNRDSLNDLMYYIMLNMPSSDLLLRLQVLLDQLEEPVTKKTKKKRKKATCRCLITCFGRCRAASPEREIQNQSVMSAMVTDGVLEPSPDSSNRVNIQRFVPFAVRPKEILNPVDTPLVVNPTCDTGEPAGIPEEDEDPEFLPLTFTVHLDRLQRSQTNTPQDQLTLMGLLENVPSLSSGEPLNEVQKLDSVKESEFGLTEYPDKSVLLQENQSPIEKLESALPSTQEENPVFPEEVDHFEDPHLEFLPEGNLESDQDLELPSPLFGKISIFLFVVMVVKWSFYLFF</sequence>
<dbReference type="RefSeq" id="XP_012867361.1">
    <property type="nucleotide sequence ID" value="XM_013011907.1"/>
</dbReference>
<dbReference type="Gene3D" id="1.20.870.10">
    <property type="entry name" value="Son of sevenless (SoS) protein Chain: S domain 1"/>
    <property type="match status" value="1"/>
</dbReference>
<accession>A0A1S3ESI9</accession>
<keyword evidence="1" id="KW-0344">Guanine-nucleotide releasing factor</keyword>
<evidence type="ECO:0000313" key="4">
    <source>
        <dbReference type="Proteomes" id="UP000081671"/>
    </source>
</evidence>
<evidence type="ECO:0000256" key="2">
    <source>
        <dbReference type="SAM" id="Phobius"/>
    </source>
</evidence>
<dbReference type="OrthoDB" id="9617030at2759"/>
<evidence type="ECO:0000256" key="1">
    <source>
        <dbReference type="PROSITE-ProRule" id="PRU00135"/>
    </source>
</evidence>
<dbReference type="AlphaFoldDB" id="A0A1S3ESI9"/>